<proteinExistence type="predicted"/>
<dbReference type="Gene3D" id="3.40.50.850">
    <property type="entry name" value="Isochorismatase-like"/>
    <property type="match status" value="1"/>
</dbReference>
<keyword evidence="1" id="KW-0378">Hydrolase</keyword>
<sequence length="219" mass="24499">MKLIQLLTLLLIVNISLSPPTYAKGENLKHSAVVLIEYQNEWVSSQGKLRNFLVEDDKAFAHAIVQSKKLLTAARKQGMQVIHVTLAPDVNYKVFGQAQFGLRAAIPKVKTWQGKMQDIHPDFVPQANEYVITQRTGASAFAGSSLDSYLRNNKIDTLYLAGFATHVCVESTLREAHDKGYNTYVVTDATGAFKEAQQDYFEQHILHHFGEGITVSEFN</sequence>
<dbReference type="AlphaFoldDB" id="A0A919EJI2"/>
<dbReference type="Pfam" id="PF00857">
    <property type="entry name" value="Isochorismatase"/>
    <property type="match status" value="1"/>
</dbReference>
<feature type="domain" description="Isochorismatase-like" evidence="3">
    <location>
        <begin position="31"/>
        <end position="215"/>
    </location>
</feature>
<dbReference type="InterPro" id="IPR036380">
    <property type="entry name" value="Isochorismatase-like_sf"/>
</dbReference>
<evidence type="ECO:0000259" key="3">
    <source>
        <dbReference type="Pfam" id="PF00857"/>
    </source>
</evidence>
<dbReference type="RefSeq" id="WP_189768792.1">
    <property type="nucleotide sequence ID" value="NZ_BNCK01000003.1"/>
</dbReference>
<comment type="caution">
    <text evidence="4">The sequence shown here is derived from an EMBL/GenBank/DDBJ whole genome shotgun (WGS) entry which is preliminary data.</text>
</comment>
<feature type="chain" id="PRO_5037248900" evidence="2">
    <location>
        <begin position="24"/>
        <end position="219"/>
    </location>
</feature>
<dbReference type="SUPFAM" id="SSF52499">
    <property type="entry name" value="Isochorismatase-like hydrolases"/>
    <property type="match status" value="1"/>
</dbReference>
<dbReference type="EMBL" id="BNCK01000003">
    <property type="protein sequence ID" value="GHF88099.1"/>
    <property type="molecule type" value="Genomic_DNA"/>
</dbReference>
<evidence type="ECO:0000256" key="1">
    <source>
        <dbReference type="ARBA" id="ARBA00022801"/>
    </source>
</evidence>
<dbReference type="GO" id="GO:0016787">
    <property type="term" value="F:hydrolase activity"/>
    <property type="evidence" value="ECO:0007669"/>
    <property type="project" value="UniProtKB-KW"/>
</dbReference>
<gene>
    <name evidence="4" type="primary">rutB</name>
    <name evidence="4" type="ORF">GCM10017161_14710</name>
</gene>
<evidence type="ECO:0000256" key="2">
    <source>
        <dbReference type="SAM" id="SignalP"/>
    </source>
</evidence>
<dbReference type="PANTHER" id="PTHR43540:SF6">
    <property type="entry name" value="ISOCHORISMATASE-LIKE DOMAIN-CONTAINING PROTEIN"/>
    <property type="match status" value="1"/>
</dbReference>
<accession>A0A919EJI2</accession>
<reference evidence="4" key="2">
    <citation type="submission" date="2020-09" db="EMBL/GenBank/DDBJ databases">
        <authorList>
            <person name="Sun Q."/>
            <person name="Kim S."/>
        </authorList>
    </citation>
    <scope>NUCLEOTIDE SEQUENCE</scope>
    <source>
        <strain evidence="4">KCTC 42731</strain>
    </source>
</reference>
<protein>
    <submittedName>
        <fullName evidence="4">Peroxyureidoacrylate/ureidoacrylate amidohydrolase RutB</fullName>
    </submittedName>
</protein>
<dbReference type="InterPro" id="IPR000868">
    <property type="entry name" value="Isochorismatase-like_dom"/>
</dbReference>
<dbReference type="Proteomes" id="UP000623842">
    <property type="component" value="Unassembled WGS sequence"/>
</dbReference>
<reference evidence="4" key="1">
    <citation type="journal article" date="2014" name="Int. J. Syst. Evol. Microbiol.">
        <title>Complete genome sequence of Corynebacterium casei LMG S-19264T (=DSM 44701T), isolated from a smear-ripened cheese.</title>
        <authorList>
            <consortium name="US DOE Joint Genome Institute (JGI-PGF)"/>
            <person name="Walter F."/>
            <person name="Albersmeier A."/>
            <person name="Kalinowski J."/>
            <person name="Ruckert C."/>
        </authorList>
    </citation>
    <scope>NUCLEOTIDE SEQUENCE</scope>
    <source>
        <strain evidence="4">KCTC 42731</strain>
    </source>
</reference>
<evidence type="ECO:0000313" key="4">
    <source>
        <dbReference type="EMBL" id="GHF88099.1"/>
    </source>
</evidence>
<evidence type="ECO:0000313" key="5">
    <source>
        <dbReference type="Proteomes" id="UP000623842"/>
    </source>
</evidence>
<dbReference type="PANTHER" id="PTHR43540">
    <property type="entry name" value="PEROXYUREIDOACRYLATE/UREIDOACRYLATE AMIDOHYDROLASE-RELATED"/>
    <property type="match status" value="1"/>
</dbReference>
<organism evidence="4 5">
    <name type="scientific">Thalassotalea marina</name>
    <dbReference type="NCBI Taxonomy" id="1673741"/>
    <lineage>
        <taxon>Bacteria</taxon>
        <taxon>Pseudomonadati</taxon>
        <taxon>Pseudomonadota</taxon>
        <taxon>Gammaproteobacteria</taxon>
        <taxon>Alteromonadales</taxon>
        <taxon>Colwelliaceae</taxon>
        <taxon>Thalassotalea</taxon>
    </lineage>
</organism>
<keyword evidence="2" id="KW-0732">Signal</keyword>
<keyword evidence="5" id="KW-1185">Reference proteome</keyword>
<name>A0A919EJI2_9GAMM</name>
<dbReference type="CDD" id="cd00431">
    <property type="entry name" value="cysteine_hydrolases"/>
    <property type="match status" value="1"/>
</dbReference>
<feature type="signal peptide" evidence="2">
    <location>
        <begin position="1"/>
        <end position="23"/>
    </location>
</feature>
<dbReference type="InterPro" id="IPR050272">
    <property type="entry name" value="Isochorismatase-like_hydrls"/>
</dbReference>